<evidence type="ECO:0000256" key="1">
    <source>
        <dbReference type="SAM" id="MobiDB-lite"/>
    </source>
</evidence>
<dbReference type="VEuPathDB" id="CryptoDB:Cvel_3422"/>
<evidence type="ECO:0000313" key="2">
    <source>
        <dbReference type="EMBL" id="CEM13888.1"/>
    </source>
</evidence>
<name>A0A0G4FJM0_9ALVE</name>
<sequence length="456" mass="51037">METVRSLDANAPLHFFPNVQKCVHELQDELSSLLDAGLDPTKLTEEIFLRIYVSLQAEQEIDRQGSLQDKAKRRGEKYDPRVIDNSRKFFQLAASDRKFAKERGLRHGAFVFETLEAGTQLPPAKDSAEGDTRILNHLQGLVQRFGDASIATRDARMMNRAYLRDLKTSNPKELSDGWGFRLPLAQMRRSVSMALKTESQQAVQLMREKLWKIARASDSSLISMKTLRDVLQATSSTPLAETQSSLAILPRRGLVDLDNVEELKEEGAVFEEQEEHMTAAAASVEPVAHVGKRTVQHLQPEADAPGLMERTASSASGQSSDSFSRHFPENQETVIKIKWKVPKASRPTDAEFNYMQKEIEAALQEAGVYAWGFKKPLGDAAEKPSKNRYLLAVCEDTPTLTELCDPRKYLSVAGSAQGDSEAKDTSKGQVKIFLNKREGEGTRDSSRRAHPYRQDM</sequence>
<gene>
    <name evidence="2" type="ORF">Cvel_3422</name>
</gene>
<reference evidence="2" key="1">
    <citation type="submission" date="2014-11" db="EMBL/GenBank/DDBJ databases">
        <authorList>
            <person name="Otto D Thomas"/>
            <person name="Naeem Raeece"/>
        </authorList>
    </citation>
    <scope>NUCLEOTIDE SEQUENCE</scope>
</reference>
<proteinExistence type="predicted"/>
<feature type="compositionally biased region" description="Basic and acidic residues" evidence="1">
    <location>
        <begin position="435"/>
        <end position="456"/>
    </location>
</feature>
<dbReference type="AlphaFoldDB" id="A0A0G4FJM0"/>
<protein>
    <submittedName>
        <fullName evidence="2">Uncharacterized protein</fullName>
    </submittedName>
</protein>
<organism evidence="2">
    <name type="scientific">Chromera velia CCMP2878</name>
    <dbReference type="NCBI Taxonomy" id="1169474"/>
    <lineage>
        <taxon>Eukaryota</taxon>
        <taxon>Sar</taxon>
        <taxon>Alveolata</taxon>
        <taxon>Colpodellida</taxon>
        <taxon>Chromeraceae</taxon>
        <taxon>Chromera</taxon>
    </lineage>
</organism>
<feature type="region of interest" description="Disordered" evidence="1">
    <location>
        <begin position="414"/>
        <end position="456"/>
    </location>
</feature>
<dbReference type="EMBL" id="CDMZ01000418">
    <property type="protein sequence ID" value="CEM13888.1"/>
    <property type="molecule type" value="Genomic_DNA"/>
</dbReference>
<accession>A0A0G4FJM0</accession>